<reference evidence="5" key="1">
    <citation type="journal article" date="2007" name="Science">
        <title>Draft genome of the filarial nematode parasite Brugia malayi.</title>
        <authorList>
            <person name="Ghedin E."/>
            <person name="Wang S."/>
            <person name="Spiro D."/>
            <person name="Caler E."/>
            <person name="Zhao Q."/>
            <person name="Crabtree J."/>
            <person name="Allen J.E."/>
            <person name="Delcher A.L."/>
            <person name="Guiliano D.B."/>
            <person name="Miranda-Saavedra D."/>
            <person name="Angiuoli S.V."/>
            <person name="Creasy T."/>
            <person name="Amedeo P."/>
            <person name="Haas B."/>
            <person name="El-Sayed N.M."/>
            <person name="Wortman J.R."/>
            <person name="Feldblyum T."/>
            <person name="Tallon L."/>
            <person name="Schatz M."/>
            <person name="Shumway M."/>
            <person name="Koo H."/>
            <person name="Salzberg S.L."/>
            <person name="Schobel S."/>
            <person name="Pertea M."/>
            <person name="Pop M."/>
            <person name="White O."/>
            <person name="Barton G.J."/>
            <person name="Carlow C.K."/>
            <person name="Crawford M.J."/>
            <person name="Daub J."/>
            <person name="Dimmic M.W."/>
            <person name="Estes C.F."/>
            <person name="Foster J.M."/>
            <person name="Ganatra M."/>
            <person name="Gregory W.F."/>
            <person name="Johnson N.M."/>
            <person name="Jin J."/>
            <person name="Komuniecki R."/>
            <person name="Korf I."/>
            <person name="Kumar S."/>
            <person name="Laney S."/>
            <person name="Li B.W."/>
            <person name="Li W."/>
            <person name="Lindblom T.H."/>
            <person name="Lustigman S."/>
            <person name="Ma D."/>
            <person name="Maina C.V."/>
            <person name="Martin D.M."/>
            <person name="McCarter J.P."/>
            <person name="McReynolds L."/>
            <person name="Mitreva M."/>
            <person name="Nutman T.B."/>
            <person name="Parkinson J."/>
            <person name="Peregrin-Alvarez J.M."/>
            <person name="Poole C."/>
            <person name="Ren Q."/>
            <person name="Saunders L."/>
            <person name="Sluder A.E."/>
            <person name="Smith K."/>
            <person name="Stanke M."/>
            <person name="Unnasch T.R."/>
            <person name="Ware J."/>
            <person name="Wei A.D."/>
            <person name="Weil G."/>
            <person name="Williams D.J."/>
            <person name="Zhang Y."/>
            <person name="Williams S.A."/>
            <person name="Fraser-Liggett C."/>
            <person name="Slatko B."/>
            <person name="Blaxter M.L."/>
            <person name="Scott A.L."/>
        </authorList>
    </citation>
    <scope>NUCLEOTIDE SEQUENCE</scope>
    <source>
        <strain evidence="5">FR3</strain>
    </source>
</reference>
<accession>A0A0J9Y0E5</accession>
<protein>
    <submittedName>
        <fullName evidence="5">Bm7561, isoform c</fullName>
    </submittedName>
</protein>
<feature type="compositionally biased region" description="Low complexity" evidence="2">
    <location>
        <begin position="86"/>
        <end position="122"/>
    </location>
</feature>
<organism evidence="5">
    <name type="scientific">Brugia malayi</name>
    <name type="common">Filarial nematode worm</name>
    <dbReference type="NCBI Taxonomy" id="6279"/>
    <lineage>
        <taxon>Eukaryota</taxon>
        <taxon>Metazoa</taxon>
        <taxon>Ecdysozoa</taxon>
        <taxon>Nematoda</taxon>
        <taxon>Chromadorea</taxon>
        <taxon>Rhabditida</taxon>
        <taxon>Spirurina</taxon>
        <taxon>Spiruromorpha</taxon>
        <taxon>Filarioidea</taxon>
        <taxon>Onchocercidae</taxon>
        <taxon>Brugia</taxon>
    </lineage>
</organism>
<dbReference type="GO" id="GO:0060102">
    <property type="term" value="C:cuticular extracellular matrix"/>
    <property type="evidence" value="ECO:0007669"/>
    <property type="project" value="TreeGrafter"/>
</dbReference>
<dbReference type="Pfam" id="PF01391">
    <property type="entry name" value="Collagen"/>
    <property type="match status" value="1"/>
</dbReference>
<proteinExistence type="predicted"/>
<sequence>MSVENATLGAIIFSGATLLVCLLAIAAIHKDVTSIWSELDSEIVSFKVKTDDLWKEMIGLGAGTPSNRLRRQTSYNIYDKGKKNDGNAYDSSNGSSSKYDSLSSGNSGSNYGSSASASSYDSGNSDGGYGYGAGGTNYGDVPPAIVNERYNNPYMCSLENTCPPGSPGPKGEKGVDGENGIPGKDGIDGIDADDIQQESPSGCFNCPEGPPGPPGPLGRPGIRGQRGPKGAPGFPGRDGNPGPPGDIGPPGPPGLDGKPGEPGEKGADAEKVVGRKGNRGPPGDQGPEGPPGDKGKDASPGEPGPEGPAGQPGFQGPQGSDGDEGPEGPSGNPGKDAEYCPCPARGHNAAHRLHGSKGNDDNESKTDDVQFKSDEESGQFGKTDFENPNDSDKDYKSRRTLL</sequence>
<feature type="compositionally biased region" description="Low complexity" evidence="2">
    <location>
        <begin position="308"/>
        <end position="320"/>
    </location>
</feature>
<feature type="compositionally biased region" description="Pro residues" evidence="2">
    <location>
        <begin position="208"/>
        <end position="217"/>
    </location>
</feature>
<gene>
    <name evidence="5" type="primary">Bm7561</name>
    <name evidence="5" type="ORF">BM_Bm7561</name>
</gene>
<evidence type="ECO:0000256" key="2">
    <source>
        <dbReference type="SAM" id="MobiDB-lite"/>
    </source>
</evidence>
<keyword evidence="1" id="KW-0677">Repeat</keyword>
<feature type="compositionally biased region" description="Pro residues" evidence="2">
    <location>
        <begin position="241"/>
        <end position="253"/>
    </location>
</feature>
<dbReference type="GO" id="GO:0042329">
    <property type="term" value="F:structural constituent of collagen and cuticulin-based cuticle"/>
    <property type="evidence" value="ECO:0007669"/>
    <property type="project" value="TreeGrafter"/>
</dbReference>
<feature type="transmembrane region" description="Helical" evidence="3">
    <location>
        <begin position="6"/>
        <end position="28"/>
    </location>
</feature>
<feature type="region of interest" description="Disordered" evidence="2">
    <location>
        <begin position="161"/>
        <end position="402"/>
    </location>
</feature>
<evidence type="ECO:0000256" key="1">
    <source>
        <dbReference type="ARBA" id="ARBA00022737"/>
    </source>
</evidence>
<feature type="compositionally biased region" description="Basic and acidic residues" evidence="2">
    <location>
        <begin position="258"/>
        <end position="273"/>
    </location>
</feature>
<evidence type="ECO:0000256" key="3">
    <source>
        <dbReference type="SAM" id="Phobius"/>
    </source>
</evidence>
<keyword evidence="3" id="KW-0472">Membrane</keyword>
<feature type="domain" description="Nematode cuticle collagen N-terminal" evidence="4">
    <location>
        <begin position="7"/>
        <end position="57"/>
    </location>
</feature>
<feature type="region of interest" description="Disordered" evidence="2">
    <location>
        <begin position="76"/>
        <end position="122"/>
    </location>
</feature>
<dbReference type="EMBL" id="LN857006">
    <property type="protein sequence ID" value="CDP99206.1"/>
    <property type="molecule type" value="Genomic_DNA"/>
</dbReference>
<evidence type="ECO:0000259" key="4">
    <source>
        <dbReference type="SMART" id="SM01088"/>
    </source>
</evidence>
<feature type="compositionally biased region" description="Low complexity" evidence="2">
    <location>
        <begin position="219"/>
        <end position="240"/>
    </location>
</feature>
<dbReference type="PANTHER" id="PTHR24637:SF393">
    <property type="entry name" value="CUTICLE COLLAGEN ROL-6"/>
    <property type="match status" value="1"/>
</dbReference>
<dbReference type="PANTHER" id="PTHR24637">
    <property type="entry name" value="COLLAGEN"/>
    <property type="match status" value="1"/>
</dbReference>
<reference evidence="5" key="2">
    <citation type="submission" date="2012-12" db="EMBL/GenBank/DDBJ databases">
        <authorList>
            <person name="Gao Y.W."/>
            <person name="Fan S.T."/>
            <person name="Sun H.T."/>
            <person name="Wang Z."/>
            <person name="Gao X.L."/>
            <person name="Li Y.G."/>
            <person name="Wang T.C."/>
            <person name="Zhang K."/>
            <person name="Xu W.W."/>
            <person name="Yu Z.J."/>
            <person name="Xia X.Z."/>
        </authorList>
    </citation>
    <scope>NUCLEOTIDE SEQUENCE</scope>
    <source>
        <strain evidence="5">FR3</strain>
    </source>
</reference>
<feature type="compositionally biased region" description="Basic and acidic residues" evidence="2">
    <location>
        <begin position="357"/>
        <end position="375"/>
    </location>
</feature>
<keyword evidence="3" id="KW-1133">Transmembrane helix</keyword>
<evidence type="ECO:0000313" key="5">
    <source>
        <dbReference type="EMBL" id="CDP99206.1"/>
    </source>
</evidence>
<name>A0A0J9Y0E5_BRUMA</name>
<dbReference type="InterPro" id="IPR002486">
    <property type="entry name" value="Col_cuticle_N"/>
</dbReference>
<feature type="compositionally biased region" description="Basic and acidic residues" evidence="2">
    <location>
        <begin position="390"/>
        <end position="402"/>
    </location>
</feature>
<dbReference type="Pfam" id="PF01484">
    <property type="entry name" value="Col_cuticle_N"/>
    <property type="match status" value="1"/>
</dbReference>
<dbReference type="InterPro" id="IPR008160">
    <property type="entry name" value="Collagen"/>
</dbReference>
<keyword evidence="3" id="KW-0812">Transmembrane</keyword>
<dbReference type="AlphaFoldDB" id="A0A0J9Y0E5"/>
<dbReference type="SMART" id="SM01088">
    <property type="entry name" value="Col_cuticle_N"/>
    <property type="match status" value="1"/>
</dbReference>